<organism evidence="6 7">
    <name type="scientific">Massilia antarctica</name>
    <dbReference type="NCBI Taxonomy" id="2765360"/>
    <lineage>
        <taxon>Bacteria</taxon>
        <taxon>Pseudomonadati</taxon>
        <taxon>Pseudomonadota</taxon>
        <taxon>Betaproteobacteria</taxon>
        <taxon>Burkholderiales</taxon>
        <taxon>Oxalobacteraceae</taxon>
        <taxon>Telluria group</taxon>
        <taxon>Massilia</taxon>
    </lineage>
</organism>
<comment type="catalytic activity">
    <reaction evidence="2">
        <text>2 GTP = 3',3'-c-di-GMP + 2 diphosphate</text>
        <dbReference type="Rhea" id="RHEA:24898"/>
        <dbReference type="ChEBI" id="CHEBI:33019"/>
        <dbReference type="ChEBI" id="CHEBI:37565"/>
        <dbReference type="ChEBI" id="CHEBI:58805"/>
        <dbReference type="EC" id="2.7.7.65"/>
    </reaction>
</comment>
<dbReference type="PANTHER" id="PTHR45138">
    <property type="entry name" value="REGULATORY COMPONENTS OF SENSORY TRANSDUCTION SYSTEM"/>
    <property type="match status" value="1"/>
</dbReference>
<protein>
    <recommendedName>
        <fullName evidence="1">diguanylate cyclase</fullName>
        <ecNumber evidence="1">2.7.7.65</ecNumber>
    </recommendedName>
</protein>
<dbReference type="Proteomes" id="UP000662888">
    <property type="component" value="Chromosome"/>
</dbReference>
<feature type="modified residue" description="4-aspartylphosphate" evidence="3">
    <location>
        <position position="52"/>
    </location>
</feature>
<evidence type="ECO:0000259" key="4">
    <source>
        <dbReference type="PROSITE" id="PS50110"/>
    </source>
</evidence>
<evidence type="ECO:0000313" key="7">
    <source>
        <dbReference type="Proteomes" id="UP000662888"/>
    </source>
</evidence>
<dbReference type="InterPro" id="IPR029787">
    <property type="entry name" value="Nucleotide_cyclase"/>
</dbReference>
<keyword evidence="3" id="KW-0597">Phosphoprotein</keyword>
<dbReference type="EMBL" id="CP065053">
    <property type="protein sequence ID" value="QPI47669.1"/>
    <property type="molecule type" value="Genomic_DNA"/>
</dbReference>
<dbReference type="CDD" id="cd17574">
    <property type="entry name" value="REC_OmpR"/>
    <property type="match status" value="1"/>
</dbReference>
<reference evidence="6 7" key="1">
    <citation type="submission" date="2020-11" db="EMBL/GenBank/DDBJ databases">
        <authorList>
            <person name="Sun Q."/>
        </authorList>
    </citation>
    <scope>NUCLEOTIDE SEQUENCE [LARGE SCALE GENOMIC DNA]</scope>
    <source>
        <strain evidence="6 7">P8398</strain>
    </source>
</reference>
<dbReference type="InterPro" id="IPR011006">
    <property type="entry name" value="CheY-like_superfamily"/>
</dbReference>
<feature type="domain" description="Response regulatory" evidence="4">
    <location>
        <begin position="2"/>
        <end position="119"/>
    </location>
</feature>
<dbReference type="RefSeq" id="WP_206087348.1">
    <property type="nucleotide sequence ID" value="NZ_CP065053.1"/>
</dbReference>
<feature type="domain" description="GGDEF" evidence="5">
    <location>
        <begin position="162"/>
        <end position="296"/>
    </location>
</feature>
<dbReference type="InterPro" id="IPR043128">
    <property type="entry name" value="Rev_trsase/Diguanyl_cyclase"/>
</dbReference>
<sequence length="315" mass="34187">MKVLVADDDPISVLYLQDVLSEWGYEVVVAADGLSAEAILLQADGPLLAVLDWMMPGLDGTDVCHNIRQAGLERYVYMIMLTSRTETEFIVAAMNAGADDYVAKPFIAEEMRVRLRAGRRIVDLEQELRRQATRDALTGIFNRGAILDVLQKEIARRVRTPDFLSVIFADLDHFKRINDTYGHLAGDEVLREATRRMAATLRNYDSFGRYGGEELLAVLPDCDPEGALIVAERMRGAMADATVPTAYGDVAVTVSIGIASVNHADAVEMSDLLHRADGALYAAKLRGRNCVSVATTDGRAGPASGGAGGPDAWQS</sequence>
<name>A0AA48W9Y2_9BURK</name>
<dbReference type="SUPFAM" id="SSF52172">
    <property type="entry name" value="CheY-like"/>
    <property type="match status" value="1"/>
</dbReference>
<keyword evidence="7" id="KW-1185">Reference proteome</keyword>
<dbReference type="PROSITE" id="PS50887">
    <property type="entry name" value="GGDEF"/>
    <property type="match status" value="1"/>
</dbReference>
<evidence type="ECO:0000313" key="6">
    <source>
        <dbReference type="EMBL" id="QPI47669.1"/>
    </source>
</evidence>
<dbReference type="PROSITE" id="PS50110">
    <property type="entry name" value="RESPONSE_REGULATORY"/>
    <property type="match status" value="1"/>
</dbReference>
<dbReference type="InterPro" id="IPR001789">
    <property type="entry name" value="Sig_transdc_resp-reg_receiver"/>
</dbReference>
<evidence type="ECO:0000256" key="3">
    <source>
        <dbReference type="PROSITE-ProRule" id="PRU00169"/>
    </source>
</evidence>
<dbReference type="InterPro" id="IPR000160">
    <property type="entry name" value="GGDEF_dom"/>
</dbReference>
<gene>
    <name evidence="6" type="ORF">IV454_18980</name>
</gene>
<dbReference type="NCBIfam" id="TIGR00254">
    <property type="entry name" value="GGDEF"/>
    <property type="match status" value="1"/>
</dbReference>
<dbReference type="PANTHER" id="PTHR45138:SF9">
    <property type="entry name" value="DIGUANYLATE CYCLASE DGCM-RELATED"/>
    <property type="match status" value="1"/>
</dbReference>
<dbReference type="EC" id="2.7.7.65" evidence="1"/>
<dbReference type="CDD" id="cd01949">
    <property type="entry name" value="GGDEF"/>
    <property type="match status" value="1"/>
</dbReference>
<evidence type="ECO:0000256" key="2">
    <source>
        <dbReference type="ARBA" id="ARBA00034247"/>
    </source>
</evidence>
<dbReference type="InterPro" id="IPR050469">
    <property type="entry name" value="Diguanylate_Cyclase"/>
</dbReference>
<dbReference type="Pfam" id="PF00990">
    <property type="entry name" value="GGDEF"/>
    <property type="match status" value="1"/>
</dbReference>
<dbReference type="SUPFAM" id="SSF55073">
    <property type="entry name" value="Nucleotide cyclase"/>
    <property type="match status" value="1"/>
</dbReference>
<dbReference type="Pfam" id="PF00072">
    <property type="entry name" value="Response_reg"/>
    <property type="match status" value="1"/>
</dbReference>
<dbReference type="Gene3D" id="3.30.70.270">
    <property type="match status" value="1"/>
</dbReference>
<dbReference type="SMART" id="SM00267">
    <property type="entry name" value="GGDEF"/>
    <property type="match status" value="1"/>
</dbReference>
<accession>A0AA48W9Y2</accession>
<dbReference type="SMART" id="SM00448">
    <property type="entry name" value="REC"/>
    <property type="match status" value="1"/>
</dbReference>
<proteinExistence type="predicted"/>
<evidence type="ECO:0000256" key="1">
    <source>
        <dbReference type="ARBA" id="ARBA00012528"/>
    </source>
</evidence>
<evidence type="ECO:0000259" key="5">
    <source>
        <dbReference type="PROSITE" id="PS50887"/>
    </source>
</evidence>
<dbReference type="Gene3D" id="3.40.50.2300">
    <property type="match status" value="1"/>
</dbReference>